<dbReference type="Gene3D" id="3.30.70.580">
    <property type="entry name" value="Pseudouridine synthase I, catalytic domain, N-terminal subdomain"/>
    <property type="match status" value="1"/>
</dbReference>
<proteinExistence type="inferred from homology"/>
<dbReference type="VEuPathDB" id="MicrosporidiaDB:CWI37_2662p0010"/>
<dbReference type="AlphaFoldDB" id="A0A4Q9KQH0"/>
<dbReference type="PANTHER" id="PTHR11142">
    <property type="entry name" value="PSEUDOURIDYLATE SYNTHASE"/>
    <property type="match status" value="1"/>
</dbReference>
<dbReference type="EC" id="5.4.99.12" evidence="2"/>
<dbReference type="SUPFAM" id="SSF55120">
    <property type="entry name" value="Pseudouridine synthase"/>
    <property type="match status" value="1"/>
</dbReference>
<dbReference type="GO" id="GO:0031119">
    <property type="term" value="P:tRNA pseudouridine synthesis"/>
    <property type="evidence" value="ECO:0007669"/>
    <property type="project" value="TreeGrafter"/>
</dbReference>
<evidence type="ECO:0000256" key="1">
    <source>
        <dbReference type="ARBA" id="ARBA00023235"/>
    </source>
</evidence>
<dbReference type="GO" id="GO:0160147">
    <property type="term" value="F:tRNA pseudouridine(38-40) synthase activity"/>
    <property type="evidence" value="ECO:0007669"/>
    <property type="project" value="UniProtKB-EC"/>
</dbReference>
<dbReference type="PANTHER" id="PTHR11142:SF5">
    <property type="entry name" value="TRNA PSEUDOURIDINE(38_39) SYNTHASE"/>
    <property type="match status" value="1"/>
</dbReference>
<keyword evidence="1 2" id="KW-0413">Isomerase</keyword>
<dbReference type="Proteomes" id="UP000292362">
    <property type="component" value="Unassembled WGS sequence"/>
</dbReference>
<comment type="caution">
    <text evidence="4">The sequence shown here is derived from an EMBL/GenBank/DDBJ whole genome shotgun (WGS) entry which is preliminary data.</text>
</comment>
<evidence type="ECO:0000259" key="3">
    <source>
        <dbReference type="Pfam" id="PF01416"/>
    </source>
</evidence>
<sequence length="339" mass="39965">MVKNKNESIEKSKYEKYLHSLSKDQLIKIIFPPVNFIKNKYIKSYKKIALKFSYYGKNFYGLVMQDNKDTVELRILRVMYYNGLINSFTSNDISFAGRTDAGVSAKNMVMSVTFPSIRTEDENSNILKNTVEKNNSNENFILEKNKEYDYIKMLNSGLPEEILIHSYSLVPKDFDARHSCISRKYKYFFRSNNLNINLMKEICKYFFEVKNFENFCKKSKEKEFKKKGLEIDKAYYCRSLTSISIEMVEDSVYCLNIKAKSFLHNMVRKIFWVLQQVGLNNSIDIFYKILNGDVQCGTAKAENLLFYGCEYDENLYFLGSNENKNDYIIEKFIKSEIYK</sequence>
<reference evidence="4 5" key="1">
    <citation type="submission" date="2017-12" db="EMBL/GenBank/DDBJ databases">
        <authorList>
            <person name="Pombert J.-F."/>
            <person name="Haag K.L."/>
            <person name="Ebert D."/>
        </authorList>
    </citation>
    <scope>NUCLEOTIDE SEQUENCE [LARGE SCALE GENOMIC DNA]</scope>
    <source>
        <strain evidence="4">FI-OER-3-3</strain>
    </source>
</reference>
<protein>
    <recommendedName>
        <fullName evidence="2">tRNA pseudouridine synthase</fullName>
        <ecNumber evidence="2">5.4.99.12</ecNumber>
    </recommendedName>
</protein>
<dbReference type="InterPro" id="IPR001406">
    <property type="entry name" value="PsdUridine_synth_TruA"/>
</dbReference>
<keyword evidence="2" id="KW-0819">tRNA processing</keyword>
<evidence type="ECO:0000313" key="5">
    <source>
        <dbReference type="Proteomes" id="UP000292362"/>
    </source>
</evidence>
<gene>
    <name evidence="4" type="ORF">CWI37_2662p0010</name>
</gene>
<dbReference type="Pfam" id="PF01416">
    <property type="entry name" value="PseudoU_synth_1"/>
    <property type="match status" value="1"/>
</dbReference>
<comment type="catalytic activity">
    <reaction evidence="2">
        <text>uridine(38/39/40) in tRNA = pseudouridine(38/39/40) in tRNA</text>
        <dbReference type="Rhea" id="RHEA:22376"/>
        <dbReference type="Rhea" id="RHEA-COMP:10085"/>
        <dbReference type="Rhea" id="RHEA-COMP:10087"/>
        <dbReference type="ChEBI" id="CHEBI:65314"/>
        <dbReference type="ChEBI" id="CHEBI:65315"/>
        <dbReference type="EC" id="5.4.99.12"/>
    </reaction>
</comment>
<evidence type="ECO:0000313" key="4">
    <source>
        <dbReference type="EMBL" id="TBT96882.1"/>
    </source>
</evidence>
<feature type="domain" description="Pseudouridine synthase I TruA alpha/beta" evidence="3">
    <location>
        <begin position="210"/>
        <end position="312"/>
    </location>
</feature>
<dbReference type="InterPro" id="IPR020097">
    <property type="entry name" value="PsdUridine_synth_TruA_a/b_dom"/>
</dbReference>
<comment type="similarity">
    <text evidence="2">Belongs to the tRNA pseudouridine synthase TruA family.</text>
</comment>
<dbReference type="InterPro" id="IPR020094">
    <property type="entry name" value="TruA/RsuA/RluB/E/F_N"/>
</dbReference>
<organism evidence="4 5">
    <name type="scientific">Hamiltosporidium tvaerminnensis</name>
    <dbReference type="NCBI Taxonomy" id="1176355"/>
    <lineage>
        <taxon>Eukaryota</taxon>
        <taxon>Fungi</taxon>
        <taxon>Fungi incertae sedis</taxon>
        <taxon>Microsporidia</taxon>
        <taxon>Dubosqiidae</taxon>
        <taxon>Hamiltosporidium</taxon>
    </lineage>
</organism>
<dbReference type="InterPro" id="IPR020103">
    <property type="entry name" value="PsdUridine_synth_cat_dom_sf"/>
</dbReference>
<evidence type="ECO:0000256" key="2">
    <source>
        <dbReference type="RuleBase" id="RU003792"/>
    </source>
</evidence>
<dbReference type="EMBL" id="PITJ01002662">
    <property type="protein sequence ID" value="TBT96882.1"/>
    <property type="molecule type" value="Genomic_DNA"/>
</dbReference>
<dbReference type="GO" id="GO:0003723">
    <property type="term" value="F:RNA binding"/>
    <property type="evidence" value="ECO:0007669"/>
    <property type="project" value="InterPro"/>
</dbReference>
<dbReference type="GO" id="GO:0005634">
    <property type="term" value="C:nucleus"/>
    <property type="evidence" value="ECO:0007669"/>
    <property type="project" value="TreeGrafter"/>
</dbReference>
<dbReference type="GO" id="GO:1990481">
    <property type="term" value="P:mRNA pseudouridine synthesis"/>
    <property type="evidence" value="ECO:0007669"/>
    <property type="project" value="TreeGrafter"/>
</dbReference>
<dbReference type="GO" id="GO:0005737">
    <property type="term" value="C:cytoplasm"/>
    <property type="evidence" value="ECO:0007669"/>
    <property type="project" value="TreeGrafter"/>
</dbReference>
<accession>A0A4Q9KQH0</accession>
<name>A0A4Q9KQH0_9MICR</name>